<reference evidence="1" key="1">
    <citation type="submission" date="2020-04" db="EMBL/GenBank/DDBJ databases">
        <authorList>
            <person name="Chiriac C."/>
            <person name="Salcher M."/>
            <person name="Ghai R."/>
            <person name="Kavagutti S V."/>
        </authorList>
    </citation>
    <scope>NUCLEOTIDE SEQUENCE</scope>
</reference>
<proteinExistence type="predicted"/>
<sequence>MKRLKFKLMGNCSTTINGKEYDIYQVDEDMFTFVNHMTNETEVYQSLMQAMAAIRAINLLHYPIASQYKQTQSHKIAKLAIDDTLIINEDEIYKVRPLISYYKKTYNKLFTIETIITDGIKSYEITRCR</sequence>
<accession>A0A6J5N3B1</accession>
<dbReference type="EMBL" id="LR796568">
    <property type="protein sequence ID" value="CAB4151833.1"/>
    <property type="molecule type" value="Genomic_DNA"/>
</dbReference>
<evidence type="ECO:0000313" key="1">
    <source>
        <dbReference type="EMBL" id="CAB4151833.1"/>
    </source>
</evidence>
<gene>
    <name evidence="1" type="ORF">UFOVP595_32</name>
</gene>
<name>A0A6J5N3B1_9CAUD</name>
<organism evidence="1">
    <name type="scientific">uncultured Caudovirales phage</name>
    <dbReference type="NCBI Taxonomy" id="2100421"/>
    <lineage>
        <taxon>Viruses</taxon>
        <taxon>Duplodnaviria</taxon>
        <taxon>Heunggongvirae</taxon>
        <taxon>Uroviricota</taxon>
        <taxon>Caudoviricetes</taxon>
        <taxon>Peduoviridae</taxon>
        <taxon>Maltschvirus</taxon>
        <taxon>Maltschvirus maltsch</taxon>
    </lineage>
</organism>
<protein>
    <submittedName>
        <fullName evidence="1">Uncharacterized protein</fullName>
    </submittedName>
</protein>